<dbReference type="GO" id="GO:0000182">
    <property type="term" value="F:rDNA binding"/>
    <property type="evidence" value="ECO:0007669"/>
    <property type="project" value="TreeGrafter"/>
</dbReference>
<dbReference type="PANTHER" id="PTHR13213">
    <property type="entry name" value="MYB-BINDING PROTEIN 1A FAMILY MEMBER"/>
    <property type="match status" value="1"/>
</dbReference>
<dbReference type="OrthoDB" id="342531at2759"/>
<evidence type="ECO:0000256" key="1">
    <source>
        <dbReference type="ARBA" id="ARBA00004123"/>
    </source>
</evidence>
<evidence type="ECO:0000256" key="2">
    <source>
        <dbReference type="ARBA" id="ARBA00023242"/>
    </source>
</evidence>
<dbReference type="Pfam" id="PF04931">
    <property type="entry name" value="DNA_pol_phi"/>
    <property type="match status" value="1"/>
</dbReference>
<evidence type="ECO:0000313" key="4">
    <source>
        <dbReference type="EMBL" id="TFL07362.1"/>
    </source>
</evidence>
<dbReference type="STRING" id="1884261.A0A5C3QZJ9"/>
<feature type="compositionally biased region" description="Basic and acidic residues" evidence="3">
    <location>
        <begin position="1159"/>
        <end position="1171"/>
    </location>
</feature>
<feature type="compositionally biased region" description="Acidic residues" evidence="3">
    <location>
        <begin position="755"/>
        <end position="803"/>
    </location>
</feature>
<accession>A0A5C3QZJ9</accession>
<evidence type="ECO:0000313" key="5">
    <source>
        <dbReference type="Proteomes" id="UP000305067"/>
    </source>
</evidence>
<reference evidence="4 5" key="1">
    <citation type="journal article" date="2019" name="Nat. Ecol. Evol.">
        <title>Megaphylogeny resolves global patterns of mushroom evolution.</title>
        <authorList>
            <person name="Varga T."/>
            <person name="Krizsan K."/>
            <person name="Foldi C."/>
            <person name="Dima B."/>
            <person name="Sanchez-Garcia M."/>
            <person name="Sanchez-Ramirez S."/>
            <person name="Szollosi G.J."/>
            <person name="Szarkandi J.G."/>
            <person name="Papp V."/>
            <person name="Albert L."/>
            <person name="Andreopoulos W."/>
            <person name="Angelini C."/>
            <person name="Antonin V."/>
            <person name="Barry K.W."/>
            <person name="Bougher N.L."/>
            <person name="Buchanan P."/>
            <person name="Buyck B."/>
            <person name="Bense V."/>
            <person name="Catcheside P."/>
            <person name="Chovatia M."/>
            <person name="Cooper J."/>
            <person name="Damon W."/>
            <person name="Desjardin D."/>
            <person name="Finy P."/>
            <person name="Geml J."/>
            <person name="Haridas S."/>
            <person name="Hughes K."/>
            <person name="Justo A."/>
            <person name="Karasinski D."/>
            <person name="Kautmanova I."/>
            <person name="Kiss B."/>
            <person name="Kocsube S."/>
            <person name="Kotiranta H."/>
            <person name="LaButti K.M."/>
            <person name="Lechner B.E."/>
            <person name="Liimatainen K."/>
            <person name="Lipzen A."/>
            <person name="Lukacs Z."/>
            <person name="Mihaltcheva S."/>
            <person name="Morgado L.N."/>
            <person name="Niskanen T."/>
            <person name="Noordeloos M.E."/>
            <person name="Ohm R.A."/>
            <person name="Ortiz-Santana B."/>
            <person name="Ovrebo C."/>
            <person name="Racz N."/>
            <person name="Riley R."/>
            <person name="Savchenko A."/>
            <person name="Shiryaev A."/>
            <person name="Soop K."/>
            <person name="Spirin V."/>
            <person name="Szebenyi C."/>
            <person name="Tomsovsky M."/>
            <person name="Tulloss R.E."/>
            <person name="Uehling J."/>
            <person name="Grigoriev I.V."/>
            <person name="Vagvolgyi C."/>
            <person name="Papp T."/>
            <person name="Martin F.M."/>
            <person name="Miettinen O."/>
            <person name="Hibbett D.S."/>
            <person name="Nagy L.G."/>
        </authorList>
    </citation>
    <scope>NUCLEOTIDE SEQUENCE [LARGE SCALE GENOMIC DNA]</scope>
    <source>
        <strain evidence="4 5">CBS 309.79</strain>
    </source>
</reference>
<feature type="region of interest" description="Disordered" evidence="3">
    <location>
        <begin position="753"/>
        <end position="803"/>
    </location>
</feature>
<organism evidence="4 5">
    <name type="scientific">Pterulicium gracile</name>
    <dbReference type="NCBI Taxonomy" id="1884261"/>
    <lineage>
        <taxon>Eukaryota</taxon>
        <taxon>Fungi</taxon>
        <taxon>Dikarya</taxon>
        <taxon>Basidiomycota</taxon>
        <taxon>Agaricomycotina</taxon>
        <taxon>Agaricomycetes</taxon>
        <taxon>Agaricomycetidae</taxon>
        <taxon>Agaricales</taxon>
        <taxon>Pleurotineae</taxon>
        <taxon>Pterulaceae</taxon>
        <taxon>Pterulicium</taxon>
    </lineage>
</organism>
<sequence>MTTTLSYFWDLSSTNKGKRLDASTKLVSALQHFQSQHVPQTTSDDEDEEEDDSKDPLDTLNAQDVSYSIRRLVRGLASPRESSRLGFSVALTELLSRLDTVTCSQVLALILDASKPQGAVTGQEERDLLFAQLFGLTALIQSRLFVRTTPLATSASSSAVTSTAQSASEVFVKLIEVGEKKSWLRESAWWAILLGLERLEDSQVQWKDEVLNGLVVKMYEEDTKWSPEKVAVALKLRGMVPGADWKGLLGPTFKNPDILASANLHALAKILKETNTEEEGDFSRHAPGSWKPQLHYVWDVILDHLLPRKNAPTPKTSTTGTFQEFFRVVVDESFFSSTASVERKYLGFEVFRKSLPRVDATTMPMLFTQNYMRSWINHLSGKERQLHKAALQVASEVNVYAKENPNMGFTLILQLTGPNGSRQFDKLTKTKTVESLLAAMDAKGIKSYVDHLIAQFNDVQTEDVQTLNSSRGFIIDRLAALVRSPAVPNADEWVVDVLDWLTVHGLFVVQKQSKKSSFSAVRHGVLKPALSEDIHTKARAALLTCLTDLSSQSTVITDGDKSTKVHAVASDGEFWTQKTLKAIDRLEKDSKHVSLLEENTQEDAAAARGICSQLHELPSANSAAQGAELLLSGMALYQLCATRENSEDEEGDSGSLQSCIDSAKLAFLSPSPKKSKKCKKERASVSAVDADPSSPPPIDVFVDAIIGFLEKSSSTSGLLRTVGKQAFSLLSGMVQESTVDLILSQLERKTTAELLADDEDDEMDVDEDDDVEGGDKDEDEYEDEDSDDDVLEDDEDLEGEEEDLELRRKIEEALRINGIAAATGESDDESEEELMDDDQMMAIDEQLAEVFRSQKRTGKDMNAQREATHFKNRVLDLVDIYLSREPQNPLSLRFVLPLVDLVSSTGVDERQLEDKAVGLVRSRLGRAKDVPTDVGQEWATSSLCDLHGRARKAKSPNMVSVLSVCALYIARVLMHVNQTEAVTSVYRGSLQDFVQRKNSSLNTAFFQDFIRRLPTAAWALRNDFVDLTEEAANVYRRCQAFHLVQILLGSVPTLNVPESEATEYMTRLSKSLSFFFTRACKNEIVLTSAQMKDLLKLALVAVRQTTRVLAASGATSRMTEIWDKDAWAEVSAQLAASERFKAATSLKSMCTQISQSLEGKTKASSKAEKAKKGIPAAAEPVEEETKPAGKQKAAKRKAEQVNGKEPSSSKKKLKQK</sequence>
<keyword evidence="2" id="KW-0539">Nucleus</keyword>
<dbReference type="AlphaFoldDB" id="A0A5C3QZJ9"/>
<feature type="compositionally biased region" description="Acidic residues" evidence="3">
    <location>
        <begin position="43"/>
        <end position="53"/>
    </location>
</feature>
<dbReference type="GO" id="GO:0006355">
    <property type="term" value="P:regulation of DNA-templated transcription"/>
    <property type="evidence" value="ECO:0007669"/>
    <property type="project" value="InterPro"/>
</dbReference>
<gene>
    <name evidence="4" type="ORF">BDV98DRAFT_599673</name>
</gene>
<name>A0A5C3QZJ9_9AGAR</name>
<dbReference type="EMBL" id="ML178814">
    <property type="protein sequence ID" value="TFL07362.1"/>
    <property type="molecule type" value="Genomic_DNA"/>
</dbReference>
<feature type="region of interest" description="Disordered" evidence="3">
    <location>
        <begin position="1157"/>
        <end position="1216"/>
    </location>
</feature>
<dbReference type="GO" id="GO:0005730">
    <property type="term" value="C:nucleolus"/>
    <property type="evidence" value="ECO:0007669"/>
    <property type="project" value="InterPro"/>
</dbReference>
<feature type="region of interest" description="Disordered" evidence="3">
    <location>
        <begin position="34"/>
        <end position="59"/>
    </location>
</feature>
<keyword evidence="5" id="KW-1185">Reference proteome</keyword>
<dbReference type="PANTHER" id="PTHR13213:SF2">
    <property type="entry name" value="MYB-BINDING PROTEIN 1A"/>
    <property type="match status" value="1"/>
</dbReference>
<dbReference type="Proteomes" id="UP000305067">
    <property type="component" value="Unassembled WGS sequence"/>
</dbReference>
<dbReference type="InterPro" id="IPR007015">
    <property type="entry name" value="DNA_pol_V/MYBBP1A"/>
</dbReference>
<evidence type="ECO:0000256" key="3">
    <source>
        <dbReference type="SAM" id="MobiDB-lite"/>
    </source>
</evidence>
<protein>
    <submittedName>
        <fullName evidence="4">DNA polymerase phi-domain-containing protein</fullName>
    </submittedName>
</protein>
<proteinExistence type="predicted"/>
<comment type="subcellular location">
    <subcellularLocation>
        <location evidence="1">Nucleus</location>
    </subcellularLocation>
</comment>